<feature type="region of interest" description="Disordered" evidence="1">
    <location>
        <begin position="100"/>
        <end position="304"/>
    </location>
</feature>
<feature type="region of interest" description="Disordered" evidence="1">
    <location>
        <begin position="22"/>
        <end position="42"/>
    </location>
</feature>
<accession>A0AB34GD03</accession>
<sequence length="304" mass="30837">MIVVLCSALLQLLSVTQRSSFRRRERDARTRAGSGRAEGPGRRDLAFTRVSEVPVLSKPRRGGAVPGLSQAWGQVSPGRRVTGSHQRLRSHLRGACFGALHKPGCQPRAHRRESVGPAAAGEGEVGEEGAMHPEARAGGGRDTGATRDTAGGGPLPSPTGERGRASRRSSPAPPATLRATAAAKAQVTPRPGLSAGAARQPAPPARRAHGTGSLCPLGGRPPHASPHPVLSARGQTAAGQGRGPGSPPCGGPRPGLRSAASASGASARTPPRNRALGPAAAPARLLPGPRSPETALAEVQPRAA</sequence>
<proteinExistence type="predicted"/>
<evidence type="ECO:0000313" key="3">
    <source>
        <dbReference type="EMBL" id="KAJ8776825.1"/>
    </source>
</evidence>
<feature type="compositionally biased region" description="Low complexity" evidence="1">
    <location>
        <begin position="254"/>
        <end position="288"/>
    </location>
</feature>
<feature type="chain" id="PRO_5044326596" evidence="2">
    <location>
        <begin position="19"/>
        <end position="304"/>
    </location>
</feature>
<dbReference type="AlphaFoldDB" id="A0AB34GD03"/>
<comment type="caution">
    <text evidence="3">The sequence shown here is derived from an EMBL/GenBank/DDBJ whole genome shotgun (WGS) entry which is preliminary data.</text>
</comment>
<feature type="signal peptide" evidence="2">
    <location>
        <begin position="1"/>
        <end position="18"/>
    </location>
</feature>
<name>A0AB34GD03_ESCRO</name>
<dbReference type="Proteomes" id="UP001159641">
    <property type="component" value="Unassembled WGS sequence"/>
</dbReference>
<protein>
    <submittedName>
        <fullName evidence="3">Uncharacterized protein</fullName>
    </submittedName>
</protein>
<feature type="region of interest" description="Disordered" evidence="1">
    <location>
        <begin position="58"/>
        <end position="83"/>
    </location>
</feature>
<keyword evidence="2" id="KW-0732">Signal</keyword>
<organism evidence="3 4">
    <name type="scientific">Eschrichtius robustus</name>
    <name type="common">California gray whale</name>
    <name type="synonym">Eschrichtius gibbosus</name>
    <dbReference type="NCBI Taxonomy" id="9764"/>
    <lineage>
        <taxon>Eukaryota</taxon>
        <taxon>Metazoa</taxon>
        <taxon>Chordata</taxon>
        <taxon>Craniata</taxon>
        <taxon>Vertebrata</taxon>
        <taxon>Euteleostomi</taxon>
        <taxon>Mammalia</taxon>
        <taxon>Eutheria</taxon>
        <taxon>Laurasiatheria</taxon>
        <taxon>Artiodactyla</taxon>
        <taxon>Whippomorpha</taxon>
        <taxon>Cetacea</taxon>
        <taxon>Mysticeti</taxon>
        <taxon>Eschrichtiidae</taxon>
        <taxon>Eschrichtius</taxon>
    </lineage>
</organism>
<dbReference type="EMBL" id="JAIQCJ010002347">
    <property type="protein sequence ID" value="KAJ8776825.1"/>
    <property type="molecule type" value="Genomic_DNA"/>
</dbReference>
<gene>
    <name evidence="3" type="ORF">J1605_015116</name>
</gene>
<keyword evidence="4" id="KW-1185">Reference proteome</keyword>
<evidence type="ECO:0000313" key="4">
    <source>
        <dbReference type="Proteomes" id="UP001159641"/>
    </source>
</evidence>
<feature type="compositionally biased region" description="Low complexity" evidence="1">
    <location>
        <begin position="175"/>
        <end position="200"/>
    </location>
</feature>
<reference evidence="3 4" key="1">
    <citation type="submission" date="2022-11" db="EMBL/GenBank/DDBJ databases">
        <title>Whole genome sequence of Eschrichtius robustus ER-17-0199.</title>
        <authorList>
            <person name="Bruniche-Olsen A."/>
            <person name="Black A.N."/>
            <person name="Fields C.J."/>
            <person name="Walden K."/>
            <person name="Dewoody J.A."/>
        </authorList>
    </citation>
    <scope>NUCLEOTIDE SEQUENCE [LARGE SCALE GENOMIC DNA]</scope>
    <source>
        <strain evidence="3">ER-17-0199</strain>
        <tissue evidence="3">Blubber</tissue>
    </source>
</reference>
<evidence type="ECO:0000256" key="2">
    <source>
        <dbReference type="SAM" id="SignalP"/>
    </source>
</evidence>
<evidence type="ECO:0000256" key="1">
    <source>
        <dbReference type="SAM" id="MobiDB-lite"/>
    </source>
</evidence>